<feature type="region of interest" description="Disordered" evidence="7">
    <location>
        <begin position="1598"/>
        <end position="1706"/>
    </location>
</feature>
<evidence type="ECO:0000256" key="5">
    <source>
        <dbReference type="ARBA" id="ARBA00023212"/>
    </source>
</evidence>
<feature type="compositionally biased region" description="Basic and acidic residues" evidence="7">
    <location>
        <begin position="1719"/>
        <end position="1737"/>
    </location>
</feature>
<feature type="compositionally biased region" description="Polar residues" evidence="7">
    <location>
        <begin position="525"/>
        <end position="535"/>
    </location>
</feature>
<comment type="subcellular location">
    <subcellularLocation>
        <location evidence="2">Cytoplasm</location>
        <location evidence="2">Cytoskeleton</location>
        <location evidence="2">Spindle</location>
    </subcellularLocation>
    <subcellularLocation>
        <location evidence="1">Nucleus</location>
    </subcellularLocation>
</comment>
<feature type="compositionally biased region" description="Acidic residues" evidence="7">
    <location>
        <begin position="1779"/>
        <end position="1790"/>
    </location>
</feature>
<dbReference type="PANTHER" id="PTHR13738">
    <property type="entry name" value="TROPONIN I"/>
    <property type="match status" value="1"/>
</dbReference>
<feature type="compositionally biased region" description="Basic and acidic residues" evidence="7">
    <location>
        <begin position="447"/>
        <end position="457"/>
    </location>
</feature>
<feature type="region of interest" description="Disordered" evidence="7">
    <location>
        <begin position="1771"/>
        <end position="1792"/>
    </location>
</feature>
<evidence type="ECO:0000256" key="6">
    <source>
        <dbReference type="ARBA" id="ARBA00023242"/>
    </source>
</evidence>
<feature type="region of interest" description="Disordered" evidence="7">
    <location>
        <begin position="1719"/>
        <end position="1756"/>
    </location>
</feature>
<evidence type="ECO:0000256" key="4">
    <source>
        <dbReference type="ARBA" id="ARBA00022490"/>
    </source>
</evidence>
<comment type="caution">
    <text evidence="9">The sequence shown here is derived from an EMBL/GenBank/DDBJ whole genome shotgun (WGS) entry which is preliminary data.</text>
</comment>
<evidence type="ECO:0000256" key="1">
    <source>
        <dbReference type="ARBA" id="ARBA00004123"/>
    </source>
</evidence>
<reference evidence="9 10" key="1">
    <citation type="submission" date="2021-05" db="EMBL/GenBank/DDBJ databases">
        <title>Genome Assembly of Synthetic Allotetraploid Brassica napus Reveals Homoeologous Exchanges between Subgenomes.</title>
        <authorList>
            <person name="Davis J.T."/>
        </authorList>
    </citation>
    <scope>NUCLEOTIDE SEQUENCE [LARGE SCALE GENOMIC DNA]</scope>
    <source>
        <strain evidence="10">cv. Da-Ae</strain>
        <tissue evidence="9">Seedling</tissue>
    </source>
</reference>
<feature type="compositionally biased region" description="Acidic residues" evidence="7">
    <location>
        <begin position="336"/>
        <end position="348"/>
    </location>
</feature>
<dbReference type="PANTHER" id="PTHR13738:SF1">
    <property type="entry name" value="TROPONIN I"/>
    <property type="match status" value="1"/>
</dbReference>
<dbReference type="EMBL" id="JAGKQM010000013">
    <property type="protein sequence ID" value="KAH0888926.1"/>
    <property type="molecule type" value="Genomic_DNA"/>
</dbReference>
<evidence type="ECO:0000256" key="3">
    <source>
        <dbReference type="ARBA" id="ARBA00010042"/>
    </source>
</evidence>
<feature type="region of interest" description="Disordered" evidence="7">
    <location>
        <begin position="809"/>
        <end position="849"/>
    </location>
</feature>
<feature type="region of interest" description="Disordered" evidence="7">
    <location>
        <begin position="594"/>
        <end position="618"/>
    </location>
</feature>
<keyword evidence="5" id="KW-0206">Cytoskeleton</keyword>
<gene>
    <name evidence="9" type="ORF">HID58_051355</name>
</gene>
<feature type="compositionally biased region" description="Basic and acidic residues" evidence="7">
    <location>
        <begin position="818"/>
        <end position="835"/>
    </location>
</feature>
<proteinExistence type="inferred from homology"/>
<feature type="compositionally biased region" description="Low complexity" evidence="7">
    <location>
        <begin position="459"/>
        <end position="472"/>
    </location>
</feature>
<dbReference type="InterPro" id="IPR005635">
    <property type="entry name" value="Inner_centromere_prot_ARK-bd"/>
</dbReference>
<feature type="region of interest" description="Disordered" evidence="7">
    <location>
        <begin position="173"/>
        <end position="319"/>
    </location>
</feature>
<feature type="non-terminal residue" evidence="9">
    <location>
        <position position="1"/>
    </location>
</feature>
<evidence type="ECO:0000256" key="2">
    <source>
        <dbReference type="ARBA" id="ARBA00004186"/>
    </source>
</evidence>
<dbReference type="Proteomes" id="UP000824890">
    <property type="component" value="Unassembled WGS sequence"/>
</dbReference>
<sequence>GNGIIIPKILKFESALVVSHSISRARSSAMFSARENPTANVNMQNLFVQIFERKRRIVEQVKQQVDLFDHHLASKCLLAGVSPPSWLWPPSMPSETSELNKEEIISGLLFPQSRPSFICPSGRLFPYQPPVSFLADSVARQDLTSVVNNTLEEQLFEEEQQHHHLSHNFVRRVSDHSQEQDAGTAFPRDVHEEEPLPEGVSIGCRENESCPSREHSQNQRVGNSLGATSPGRSQGKMVPKSVSTTGCERKPSSLGYCQDETEPDTCFDPGLPVPLDKIQRSKSRQKDFERRSSAKTSRSRSNYRNELKPSPGGNIGPEIASLRSDSVREINLFEHDENDEGCPDEVEDSNSQGKGGDQCIKFSLSTESSTPHQKVVPLQTATSGDTSASIVPKSLSESGHVNEMDVLQTIETIDEVPVKVDEQVDDPHSRSCNETAYLDGGTRSKSSSHDRSKRENQKSSNSVSGSISSRNSDPSHRADDGVELPQVIPLTNEDSRLTDAGTRLFQSEIKTRSSSYAWRNKSKTGHSGSVKSSSVDLEPRHSISSLQGGDAKESLIPSTIDVEGLVVVNITSDDQAKEKGEIVKESLVPSIVDVEGGNSGGIRSKTEHSGSLESSSVDVEPRHSVSLLQGREVKESLIPSFIDVERLVNEDMTSNDQSKEKGECVKESMIPSTIDVEGLAVEDFTRGNQLKRKDECVDTNICSSAGRISQTGVSTDETTLASAIENSIPKTELLGFVDSSSAELQWRHSVMQSDDESVLLKPVTDTGEALLMEEDKAGESTEVNGISKSRSLSQTDITVVEQVVVESILQESGTPEDMTDHSKKWDTGCVSKEEQSQGSLTKAGSNQCHGILSRPRSLATEEKSANECKDLSIDSDRKSTEEQLKVRAGNASLRTHDLPDFMKPESHCFDDTGERSFDDIPMNSREKSTMEKALAPASAARVSDFPSLTDSEVNLSADNEMNDTEDHNGLEKEMLSETESPASHTGLRGAENEPPESNTSSGQIDALKKRPQLGISSDKGVPQFNRNIACTETGESHGLEGSIQNLFCSSSLMEGSQLQNKRRRTLYKVTSREPSSNPVGDILDSDSVRETVHHSEEAASHNLNQYDVELQKIIGSASSDHYEVELQKMIGSASSAELRFGEDYLFKEAGLMSPASLSFRPEQSVDRSLIAPNQGHETENIDFLPFAGETSHPFASGVVRSSDCSPCLSPLGLTGADDGSPPVLEGFIVQTDDESQSGSKNKIKHDSFEFPGTTAESATIIEQIRKSACRITPSLDPAKIFKFNEKLDLDQSVSTELLDGMFFSQNLEGSSVFDNLGVNNDYTGNLYTSCLPFSGAGSSADARNLLTSPNGKLWYRSLQKSSSSEKQGIQTPDLPCISEENENVDEEPENLCANTPKSTRSENRGSSIPDLPSIAEENEKEDEILEAVSQVSDDSKSGNASAEKKPFADVDEESMKFLPSDSNAKIPVDRQSLDSVNTAFSFSATCNNSVKSKPERKLGGSRRFTSKGKENQGGAGAGRNVRPPSSRFSKTKLSCNSTLTSVGPRLPDKQPRHNNIVSNITSFVPLVQQQKAAAAIITGKRDVKVKALEAAEASRRIAEQKENERKMKKEAMKVERARLEQENLRKQEIERKKKEEERKKKEAEIAWKQEMERKKKEEERKRKEFEMADKKRQREEDKKLKEAKRQRVAEMQRQQKEADEKLQAEKELKRKAMDAKIKALKELKEEQGNARIREVRSKSNSSDDTNASRSSREDDLKVISNIGKMSEESYDISPYKCSDDEDEEEDDDDDMSNHKFVPSWASKSNVLLSVISQENRDPDVAFPAKRFRSITKVKLCFKFLSSFSFKVCGYTLFKTLTMVMEKLKALCAVAVHHRDELDVQGNQLKRLLEICLIHILDASANQFHKLKHLNLCCYAEHDK</sequence>
<protein>
    <recommendedName>
        <fullName evidence="8">Inner centromere protein ARK-binding domain-containing protein</fullName>
    </recommendedName>
</protein>
<keyword evidence="6" id="KW-0539">Nucleus</keyword>
<feature type="compositionally biased region" description="Polar residues" evidence="7">
    <location>
        <begin position="1429"/>
        <end position="1440"/>
    </location>
</feature>
<feature type="region of interest" description="Disordered" evidence="7">
    <location>
        <begin position="1381"/>
        <end position="1416"/>
    </location>
</feature>
<evidence type="ECO:0000256" key="7">
    <source>
        <dbReference type="SAM" id="MobiDB-lite"/>
    </source>
</evidence>
<keyword evidence="10" id="KW-1185">Reference proteome</keyword>
<feature type="compositionally biased region" description="Polar residues" evidence="7">
    <location>
        <begin position="836"/>
        <end position="848"/>
    </location>
</feature>
<comment type="similarity">
    <text evidence="3">Belongs to the INCENP family.</text>
</comment>
<feature type="domain" description="Inner centromere protein ARK-binding" evidence="8">
    <location>
        <begin position="1778"/>
        <end position="1824"/>
    </location>
</feature>
<feature type="compositionally biased region" description="Polar residues" evidence="7">
    <location>
        <begin position="379"/>
        <end position="399"/>
    </location>
</feature>
<accession>A0ABQ8A8S8</accession>
<keyword evidence="4" id="KW-0963">Cytoplasm</keyword>
<evidence type="ECO:0000313" key="10">
    <source>
        <dbReference type="Proteomes" id="UP000824890"/>
    </source>
</evidence>
<name>A0ABQ8A8S8_BRANA</name>
<feature type="compositionally biased region" description="Basic and acidic residues" evidence="7">
    <location>
        <begin position="964"/>
        <end position="975"/>
    </location>
</feature>
<evidence type="ECO:0000313" key="9">
    <source>
        <dbReference type="EMBL" id="KAH0888926.1"/>
    </source>
</evidence>
<feature type="compositionally biased region" description="Polar residues" evidence="7">
    <location>
        <begin position="1738"/>
        <end position="1749"/>
    </location>
</feature>
<organism evidence="9 10">
    <name type="scientific">Brassica napus</name>
    <name type="common">Rape</name>
    <dbReference type="NCBI Taxonomy" id="3708"/>
    <lineage>
        <taxon>Eukaryota</taxon>
        <taxon>Viridiplantae</taxon>
        <taxon>Streptophyta</taxon>
        <taxon>Embryophyta</taxon>
        <taxon>Tracheophyta</taxon>
        <taxon>Spermatophyta</taxon>
        <taxon>Magnoliopsida</taxon>
        <taxon>eudicotyledons</taxon>
        <taxon>Gunneridae</taxon>
        <taxon>Pentapetalae</taxon>
        <taxon>rosids</taxon>
        <taxon>malvids</taxon>
        <taxon>Brassicales</taxon>
        <taxon>Brassicaceae</taxon>
        <taxon>Brassiceae</taxon>
        <taxon>Brassica</taxon>
    </lineage>
</organism>
<dbReference type="Pfam" id="PF03941">
    <property type="entry name" value="INCENP_ARK-bind"/>
    <property type="match status" value="1"/>
</dbReference>
<feature type="region of interest" description="Disordered" evidence="7">
    <location>
        <begin position="1484"/>
        <end position="1553"/>
    </location>
</feature>
<feature type="compositionally biased region" description="Basic and acidic residues" evidence="7">
    <location>
        <begin position="420"/>
        <end position="431"/>
    </location>
</feature>
<feature type="region of interest" description="Disordered" evidence="7">
    <location>
        <begin position="516"/>
        <end position="551"/>
    </location>
</feature>
<feature type="compositionally biased region" description="Basic and acidic residues" evidence="7">
    <location>
        <begin position="205"/>
        <end position="217"/>
    </location>
</feature>
<feature type="region of interest" description="Disordered" evidence="7">
    <location>
        <begin position="378"/>
        <end position="402"/>
    </location>
</feature>
<feature type="region of interest" description="Disordered" evidence="7">
    <location>
        <begin position="954"/>
        <end position="1005"/>
    </location>
</feature>
<feature type="compositionally biased region" description="Polar residues" evidence="7">
    <location>
        <begin position="1526"/>
        <end position="1541"/>
    </location>
</feature>
<feature type="region of interest" description="Disordered" evidence="7">
    <location>
        <begin position="334"/>
        <end position="358"/>
    </location>
</feature>
<evidence type="ECO:0000259" key="8">
    <source>
        <dbReference type="Pfam" id="PF03941"/>
    </source>
</evidence>
<feature type="region of interest" description="Disordered" evidence="7">
    <location>
        <begin position="1428"/>
        <end position="1469"/>
    </location>
</feature>
<feature type="region of interest" description="Disordered" evidence="7">
    <location>
        <begin position="420"/>
        <end position="495"/>
    </location>
</feature>
<dbReference type="InterPro" id="IPR050875">
    <property type="entry name" value="Troponin_I"/>
</dbReference>
<feature type="compositionally biased region" description="Polar residues" evidence="7">
    <location>
        <begin position="218"/>
        <end position="232"/>
    </location>
</feature>